<protein>
    <submittedName>
        <fullName evidence="8">Protein arginine N-methyltransferase 9-like</fullName>
    </submittedName>
</protein>
<evidence type="ECO:0000256" key="4">
    <source>
        <dbReference type="PROSITE-ProRule" id="PRU00339"/>
    </source>
</evidence>
<dbReference type="SUPFAM" id="SSF48452">
    <property type="entry name" value="TPR-like"/>
    <property type="match status" value="1"/>
</dbReference>
<dbReference type="InterPro" id="IPR055135">
    <property type="entry name" value="PRMT_dom"/>
</dbReference>
<evidence type="ECO:0000256" key="2">
    <source>
        <dbReference type="ARBA" id="ARBA00022679"/>
    </source>
</evidence>
<dbReference type="InterPro" id="IPR029063">
    <property type="entry name" value="SAM-dependent_MTases_sf"/>
</dbReference>
<dbReference type="SUPFAM" id="SSF53335">
    <property type="entry name" value="S-adenosyl-L-methionine-dependent methyltransferases"/>
    <property type="match status" value="1"/>
</dbReference>
<keyword evidence="4" id="KW-0802">TPR repeat</keyword>
<evidence type="ECO:0000259" key="6">
    <source>
        <dbReference type="Pfam" id="PF22528"/>
    </source>
</evidence>
<dbReference type="Pfam" id="PF22528">
    <property type="entry name" value="PRMT_C"/>
    <property type="match status" value="1"/>
</dbReference>
<evidence type="ECO:0000256" key="1">
    <source>
        <dbReference type="ARBA" id="ARBA00022603"/>
    </source>
</evidence>
<dbReference type="InterPro" id="IPR025799">
    <property type="entry name" value="Arg_MeTrfase"/>
</dbReference>
<dbReference type="PROSITE" id="PS51678">
    <property type="entry name" value="SAM_MT_PRMT"/>
    <property type="match status" value="1"/>
</dbReference>
<keyword evidence="1 5" id="KW-0489">Methyltransferase</keyword>
<dbReference type="PANTHER" id="PTHR11006">
    <property type="entry name" value="PROTEIN ARGININE N-METHYLTRANSFERASE"/>
    <property type="match status" value="1"/>
</dbReference>
<dbReference type="Gene3D" id="3.40.50.150">
    <property type="entry name" value="Vaccinia Virus protein VP39"/>
    <property type="match status" value="1"/>
</dbReference>
<dbReference type="GO" id="GO:0016274">
    <property type="term" value="F:protein-arginine N-methyltransferase activity"/>
    <property type="evidence" value="ECO:0007669"/>
    <property type="project" value="InterPro"/>
</dbReference>
<dbReference type="Proteomes" id="UP000504635">
    <property type="component" value="Unplaced"/>
</dbReference>
<feature type="domain" description="Protein arginine N-methyltransferase" evidence="6">
    <location>
        <begin position="290"/>
        <end position="441"/>
    </location>
</feature>
<dbReference type="CDD" id="cd02440">
    <property type="entry name" value="AdoMet_MTases"/>
    <property type="match status" value="1"/>
</dbReference>
<keyword evidence="3 5" id="KW-0949">S-adenosyl-L-methionine</keyword>
<organism evidence="7 8">
    <name type="scientific">Sitophilus oryzae</name>
    <name type="common">Rice weevil</name>
    <name type="synonym">Curculio oryzae</name>
    <dbReference type="NCBI Taxonomy" id="7048"/>
    <lineage>
        <taxon>Eukaryota</taxon>
        <taxon>Metazoa</taxon>
        <taxon>Ecdysozoa</taxon>
        <taxon>Arthropoda</taxon>
        <taxon>Hexapoda</taxon>
        <taxon>Insecta</taxon>
        <taxon>Pterygota</taxon>
        <taxon>Neoptera</taxon>
        <taxon>Endopterygota</taxon>
        <taxon>Coleoptera</taxon>
        <taxon>Polyphaga</taxon>
        <taxon>Cucujiformia</taxon>
        <taxon>Curculionidae</taxon>
        <taxon>Dryophthorinae</taxon>
        <taxon>Sitophilus</taxon>
    </lineage>
</organism>
<dbReference type="Gene3D" id="2.70.160.11">
    <property type="entry name" value="Hnrnp arginine n-methyltransferase1"/>
    <property type="match status" value="2"/>
</dbReference>
<dbReference type="PANTHER" id="PTHR11006:SF60">
    <property type="entry name" value="PROTEIN ARGININE N-METHYLTRANSFERASE 9"/>
    <property type="match status" value="1"/>
</dbReference>
<evidence type="ECO:0000256" key="5">
    <source>
        <dbReference type="PROSITE-ProRule" id="PRU01015"/>
    </source>
</evidence>
<proteinExistence type="predicted"/>
<evidence type="ECO:0000313" key="7">
    <source>
        <dbReference type="Proteomes" id="UP000504635"/>
    </source>
</evidence>
<sequence length="755" mass="86969">MLGSSEPRVPRILSQIALKPNKMNSTFYLNKAKDCFKNNNYPDAYENFVNYFDSLDDPSTSTPAVQLGFTKLVCRIGIVLEEANDTEELLKVYLQALNFFPNNYIILNNLGGYLFKMGEIDIARRYLDLAVSCSNNYLPAEKNLMHCKWHQIPRWHFKMLNDKSRNLAYYKAINNIINQGYTNVVDIGAGCGLLSLIASQNSEVNVTAIEENKLLAKMCESIMKENDRNNVKILNYNSTKLNEPPVTCNFLVTEIFDVAIFGERMLESLVHAHQVLITETNNFKIVPCGARLYASAINYKSPQAFRVVSQIQELNLKDMCIRQIDAEPYEAEDLSVKDFEYLSEPVKVFDVDFYDKLELNDMLNNVEYSKIIEITCQKDGPLTSLAVWFDLDLDEEITITTDPRNENRVKCWEQAVFHLVHPIDVVAGEVIQFEVTVLDSQLKFYQITKPNTCVACWLVSKEIITFLNDVPLINEVLTLTGVLSHPDFVRVRSGKSHKPIMDLMCFPLLGFLLAIKLGSQFYTTIKSDSDFQYMDFFDHILRVNNIPQGKMIVVENKMGHNSTMCGLHKYLKECWACVLEPMSTDGSLHPTIGLKEKVRTEHPEIIMFPLIVVVKVVLIYSEKLETWNFVRDSNVFDYKIAQFMNEYSGCEHPNLENFAYKEYSNPISFSVDDKDYVRKTQNIQVTESGHINGLYTWYEMRYQKHIEYSTKDSFHSKKTCYLLEHKPVEAGDLLRVVMRREGTYLDFHLDDQTTA</sequence>
<evidence type="ECO:0000313" key="8">
    <source>
        <dbReference type="RefSeq" id="XP_030763600.1"/>
    </source>
</evidence>
<dbReference type="InterPro" id="IPR011990">
    <property type="entry name" value="TPR-like_helical_dom_sf"/>
</dbReference>
<keyword evidence="2 5" id="KW-0808">Transferase</keyword>
<accession>A0A6J2YL54</accession>
<dbReference type="OrthoDB" id="5980806at2759"/>
<dbReference type="InParanoid" id="A0A6J2YL54"/>
<dbReference type="KEGG" id="soy:115888144"/>
<dbReference type="Gene3D" id="1.25.40.10">
    <property type="entry name" value="Tetratricopeptide repeat domain"/>
    <property type="match status" value="1"/>
</dbReference>
<dbReference type="GO" id="GO:0042054">
    <property type="term" value="F:histone methyltransferase activity"/>
    <property type="evidence" value="ECO:0007669"/>
    <property type="project" value="TreeGrafter"/>
</dbReference>
<dbReference type="GeneID" id="115888144"/>
<dbReference type="GO" id="GO:0005634">
    <property type="term" value="C:nucleus"/>
    <property type="evidence" value="ECO:0007669"/>
    <property type="project" value="TreeGrafter"/>
</dbReference>
<keyword evidence="7" id="KW-1185">Reference proteome</keyword>
<dbReference type="AlphaFoldDB" id="A0A6J2YL54"/>
<dbReference type="InterPro" id="IPR019734">
    <property type="entry name" value="TPR_rpt"/>
</dbReference>
<dbReference type="GO" id="GO:0032259">
    <property type="term" value="P:methylation"/>
    <property type="evidence" value="ECO:0007669"/>
    <property type="project" value="UniProtKB-KW"/>
</dbReference>
<gene>
    <name evidence="8" type="primary">LOC115888144</name>
</gene>
<evidence type="ECO:0000256" key="3">
    <source>
        <dbReference type="ARBA" id="ARBA00022691"/>
    </source>
</evidence>
<name>A0A6J2YL54_SITOR</name>
<dbReference type="PROSITE" id="PS50005">
    <property type="entry name" value="TPR"/>
    <property type="match status" value="1"/>
</dbReference>
<dbReference type="RefSeq" id="XP_030763600.1">
    <property type="nucleotide sequence ID" value="XM_030907740.1"/>
</dbReference>
<reference evidence="8" key="1">
    <citation type="submission" date="2025-08" db="UniProtKB">
        <authorList>
            <consortium name="RefSeq"/>
        </authorList>
    </citation>
    <scope>IDENTIFICATION</scope>
    <source>
        <tissue evidence="8">Gonads</tissue>
    </source>
</reference>
<feature type="repeat" description="TPR" evidence="4">
    <location>
        <begin position="70"/>
        <end position="103"/>
    </location>
</feature>